<reference evidence="2 3" key="1">
    <citation type="submission" date="2020-02" db="EMBL/GenBank/DDBJ databases">
        <title>Draft genome sequence of Haematococcus lacustris strain NIES-144.</title>
        <authorList>
            <person name="Morimoto D."/>
            <person name="Nakagawa S."/>
            <person name="Yoshida T."/>
            <person name="Sawayama S."/>
        </authorList>
    </citation>
    <scope>NUCLEOTIDE SEQUENCE [LARGE SCALE GENOMIC DNA]</scope>
    <source>
        <strain evidence="2 3">NIES-144</strain>
    </source>
</reference>
<name>A0A699ZNZ8_HAELA</name>
<dbReference type="EMBL" id="BLLF01001176">
    <property type="protein sequence ID" value="GFH17612.1"/>
    <property type="molecule type" value="Genomic_DNA"/>
</dbReference>
<evidence type="ECO:0000256" key="1">
    <source>
        <dbReference type="SAM" id="MobiDB-lite"/>
    </source>
</evidence>
<evidence type="ECO:0000313" key="3">
    <source>
        <dbReference type="Proteomes" id="UP000485058"/>
    </source>
</evidence>
<sequence>MLIGTGAELLHLASVLPETWAHKSRPWKLDAEEDGPSPSCENPWGQPDESKPLGVWVQEEEQQQSGYGAK</sequence>
<proteinExistence type="predicted"/>
<accession>A0A699ZNZ8</accession>
<comment type="caution">
    <text evidence="2">The sequence shown here is derived from an EMBL/GenBank/DDBJ whole genome shotgun (WGS) entry which is preliminary data.</text>
</comment>
<evidence type="ECO:0000313" key="2">
    <source>
        <dbReference type="EMBL" id="GFH17612.1"/>
    </source>
</evidence>
<keyword evidence="3" id="KW-1185">Reference proteome</keyword>
<dbReference type="AlphaFoldDB" id="A0A699ZNZ8"/>
<protein>
    <submittedName>
        <fullName evidence="2">Uncharacterized protein</fullName>
    </submittedName>
</protein>
<feature type="region of interest" description="Disordered" evidence="1">
    <location>
        <begin position="23"/>
        <end position="70"/>
    </location>
</feature>
<gene>
    <name evidence="2" type="ORF">HaLaN_14281</name>
</gene>
<organism evidence="2 3">
    <name type="scientific">Haematococcus lacustris</name>
    <name type="common">Green alga</name>
    <name type="synonym">Haematococcus pluvialis</name>
    <dbReference type="NCBI Taxonomy" id="44745"/>
    <lineage>
        <taxon>Eukaryota</taxon>
        <taxon>Viridiplantae</taxon>
        <taxon>Chlorophyta</taxon>
        <taxon>core chlorophytes</taxon>
        <taxon>Chlorophyceae</taxon>
        <taxon>CS clade</taxon>
        <taxon>Chlamydomonadales</taxon>
        <taxon>Haematococcaceae</taxon>
        <taxon>Haematococcus</taxon>
    </lineage>
</organism>
<dbReference type="Proteomes" id="UP000485058">
    <property type="component" value="Unassembled WGS sequence"/>
</dbReference>